<proteinExistence type="predicted"/>
<sequence length="331" mass="37570">MGNLLHRLFSGGSKHRDSKRNSKVNENEVDQTNGVLFRKSFVSPNNESDHQSTSDHISNESPVSNQTPVKSIDSSYSSSPTDDLQAELSKSPFQREFLPPHQMLVSLEKTRPRQSKTRISTRKPILPKTDNNDNVPNPNMHILTSVPSYGQTTLNNHDQFVINAKNHDDNNNKDDDDPDNNNNDNDDVKRRYNESVDEMSPNERQKIARTRLSKMFIQRQQKQVTDSEQNGGMILNSNYVRVYDNVDKYGHYLSSASTVTNDSSQLPSPESFDSIESEPTTEIVKNFDTALNDASSLPPEVVPRRRPMKLGNPMLIDELKKRQSTIQQTID</sequence>
<protein>
    <submittedName>
        <fullName evidence="2">Uncharacterized protein</fullName>
    </submittedName>
</protein>
<organism evidence="2 3">
    <name type="scientific">Blomia tropicalis</name>
    <name type="common">Mite</name>
    <dbReference type="NCBI Taxonomy" id="40697"/>
    <lineage>
        <taxon>Eukaryota</taxon>
        <taxon>Metazoa</taxon>
        <taxon>Ecdysozoa</taxon>
        <taxon>Arthropoda</taxon>
        <taxon>Chelicerata</taxon>
        <taxon>Arachnida</taxon>
        <taxon>Acari</taxon>
        <taxon>Acariformes</taxon>
        <taxon>Sarcoptiformes</taxon>
        <taxon>Astigmata</taxon>
        <taxon>Glycyphagoidea</taxon>
        <taxon>Echimyopodidae</taxon>
        <taxon>Blomia</taxon>
    </lineage>
</organism>
<name>A0A9Q0MEK1_BLOTA</name>
<keyword evidence="3" id="KW-1185">Reference proteome</keyword>
<feature type="compositionally biased region" description="Polar residues" evidence="1">
    <location>
        <begin position="258"/>
        <end position="268"/>
    </location>
</feature>
<dbReference type="AlphaFoldDB" id="A0A9Q0MEK1"/>
<dbReference type="Proteomes" id="UP001142055">
    <property type="component" value="Chromosome 1"/>
</dbReference>
<evidence type="ECO:0000313" key="2">
    <source>
        <dbReference type="EMBL" id="KAJ6224733.1"/>
    </source>
</evidence>
<accession>A0A9Q0MEK1</accession>
<feature type="compositionally biased region" description="Basic residues" evidence="1">
    <location>
        <begin position="112"/>
        <end position="121"/>
    </location>
</feature>
<reference evidence="2" key="1">
    <citation type="submission" date="2022-12" db="EMBL/GenBank/DDBJ databases">
        <title>Genome assemblies of Blomia tropicalis.</title>
        <authorList>
            <person name="Cui Y."/>
        </authorList>
    </citation>
    <scope>NUCLEOTIDE SEQUENCE</scope>
    <source>
        <tissue evidence="2">Adult mites</tissue>
    </source>
</reference>
<comment type="caution">
    <text evidence="2">The sequence shown here is derived from an EMBL/GenBank/DDBJ whole genome shotgun (WGS) entry which is preliminary data.</text>
</comment>
<feature type="region of interest" description="Disordered" evidence="1">
    <location>
        <begin position="258"/>
        <end position="277"/>
    </location>
</feature>
<feature type="compositionally biased region" description="Polar residues" evidence="1">
    <location>
        <begin position="54"/>
        <end position="69"/>
    </location>
</feature>
<evidence type="ECO:0000256" key="1">
    <source>
        <dbReference type="SAM" id="MobiDB-lite"/>
    </source>
</evidence>
<evidence type="ECO:0000313" key="3">
    <source>
        <dbReference type="Proteomes" id="UP001142055"/>
    </source>
</evidence>
<feature type="region of interest" description="Disordered" evidence="1">
    <location>
        <begin position="1"/>
        <end position="137"/>
    </location>
</feature>
<gene>
    <name evidence="2" type="ORF">RDWZM_003278</name>
</gene>
<dbReference type="EMBL" id="JAPWDV010000001">
    <property type="protein sequence ID" value="KAJ6224733.1"/>
    <property type="molecule type" value="Genomic_DNA"/>
</dbReference>
<feature type="region of interest" description="Disordered" evidence="1">
    <location>
        <begin position="164"/>
        <end position="201"/>
    </location>
</feature>